<dbReference type="AlphaFoldDB" id="A0AA40CAA3"/>
<reference evidence="2" key="1">
    <citation type="submission" date="2023-06" db="EMBL/GenBank/DDBJ databases">
        <title>Genome-scale phylogeny and comparative genomics of the fungal order Sordariales.</title>
        <authorList>
            <consortium name="Lawrence Berkeley National Laboratory"/>
            <person name="Hensen N."/>
            <person name="Bonometti L."/>
            <person name="Westerberg I."/>
            <person name="Brannstrom I.O."/>
            <person name="Guillou S."/>
            <person name="Cros-Aarteil S."/>
            <person name="Calhoun S."/>
            <person name="Haridas S."/>
            <person name="Kuo A."/>
            <person name="Mondo S."/>
            <person name="Pangilinan J."/>
            <person name="Riley R."/>
            <person name="LaButti K."/>
            <person name="Andreopoulos B."/>
            <person name="Lipzen A."/>
            <person name="Chen C."/>
            <person name="Yanf M."/>
            <person name="Daum C."/>
            <person name="Ng V."/>
            <person name="Clum A."/>
            <person name="Steindorff A."/>
            <person name="Ohm R."/>
            <person name="Martin F."/>
            <person name="Silar P."/>
            <person name="Natvig D."/>
            <person name="Lalanne C."/>
            <person name="Gautier V."/>
            <person name="Ament-velasquez S.L."/>
            <person name="Kruys A."/>
            <person name="Hutchinson M.I."/>
            <person name="Powell A.J."/>
            <person name="Barry K."/>
            <person name="Miller A.N."/>
            <person name="Grigoriev I.V."/>
            <person name="Debuchy R."/>
            <person name="Gladieux P."/>
            <person name="Thoren M.H."/>
            <person name="Johannesson H."/>
        </authorList>
    </citation>
    <scope>NUCLEOTIDE SEQUENCE</scope>
    <source>
        <strain evidence="2">SMH3391-2</strain>
    </source>
</reference>
<dbReference type="Proteomes" id="UP001174934">
    <property type="component" value="Unassembled WGS sequence"/>
</dbReference>
<gene>
    <name evidence="2" type="ORF">B0T17DRAFT_507355</name>
</gene>
<keyword evidence="1" id="KW-1133">Transmembrane helix</keyword>
<comment type="caution">
    <text evidence="2">The sequence shown here is derived from an EMBL/GenBank/DDBJ whole genome shotgun (WGS) entry which is preliminary data.</text>
</comment>
<organism evidence="2 3">
    <name type="scientific">Bombardia bombarda</name>
    <dbReference type="NCBI Taxonomy" id="252184"/>
    <lineage>
        <taxon>Eukaryota</taxon>
        <taxon>Fungi</taxon>
        <taxon>Dikarya</taxon>
        <taxon>Ascomycota</taxon>
        <taxon>Pezizomycotina</taxon>
        <taxon>Sordariomycetes</taxon>
        <taxon>Sordariomycetidae</taxon>
        <taxon>Sordariales</taxon>
        <taxon>Lasiosphaeriaceae</taxon>
        <taxon>Bombardia</taxon>
    </lineage>
</organism>
<keyword evidence="3" id="KW-1185">Reference proteome</keyword>
<feature type="transmembrane region" description="Helical" evidence="1">
    <location>
        <begin position="68"/>
        <end position="84"/>
    </location>
</feature>
<keyword evidence="1" id="KW-0472">Membrane</keyword>
<sequence>MARMTQCLPANLPFRTEGKKGSIFITACFALEGHVAAKAAPRQDLCCLDLLPSAVSKMQRNLFRANKHTCNIIIIIIIIILPGSRPPVVALLRPGHGFFMMDETALLHVNSEKPKRKSSVLPAVFRECDCSARRVLLKVPTNAGLPQSRGLAYDARGGIG</sequence>
<evidence type="ECO:0000256" key="1">
    <source>
        <dbReference type="SAM" id="Phobius"/>
    </source>
</evidence>
<accession>A0AA40CAA3</accession>
<name>A0AA40CAA3_9PEZI</name>
<keyword evidence="1" id="KW-0812">Transmembrane</keyword>
<evidence type="ECO:0000313" key="3">
    <source>
        <dbReference type="Proteomes" id="UP001174934"/>
    </source>
</evidence>
<dbReference type="EMBL" id="JAULSR010000002">
    <property type="protein sequence ID" value="KAK0630922.1"/>
    <property type="molecule type" value="Genomic_DNA"/>
</dbReference>
<evidence type="ECO:0000313" key="2">
    <source>
        <dbReference type="EMBL" id="KAK0630922.1"/>
    </source>
</evidence>
<protein>
    <submittedName>
        <fullName evidence="2">Uncharacterized protein</fullName>
    </submittedName>
</protein>
<proteinExistence type="predicted"/>